<proteinExistence type="predicted"/>
<organism evidence="2">
    <name type="scientific">Salmonella enterica subsp. enterica serovar Heidelberg</name>
    <dbReference type="NCBI Taxonomy" id="611"/>
    <lineage>
        <taxon>Bacteria</taxon>
        <taxon>Pseudomonadati</taxon>
        <taxon>Pseudomonadota</taxon>
        <taxon>Gammaproteobacteria</taxon>
        <taxon>Enterobacterales</taxon>
        <taxon>Enterobacteriaceae</taxon>
        <taxon>Salmonella</taxon>
    </lineage>
</organism>
<reference evidence="2" key="1">
    <citation type="journal article" date="2018" name="Genome Biol.">
        <title>SKESA: strategic k-mer extension for scrupulous assemblies.</title>
        <authorList>
            <person name="Souvorov A."/>
            <person name="Agarwala R."/>
            <person name="Lipman D.J."/>
        </authorList>
    </citation>
    <scope>NUCLEOTIDE SEQUENCE</scope>
    <source>
        <strain evidence="2">ID147255</strain>
    </source>
</reference>
<feature type="coiled-coil region" evidence="1">
    <location>
        <begin position="97"/>
        <end position="124"/>
    </location>
</feature>
<gene>
    <name evidence="2" type="ORF">G4J74_004650</name>
</gene>
<sequence length="136" mass="15817">MTNAKFLDVDYDDEYQNNIMKTCLTDSQKSALEAAAKKHGWSLSREIRFRIQATLSNKMDFYDNELFEFRQAKNSINKLGINLHFILQKDNGRILDKDGFRQDINGLQNEIAELKRKLEKYIELGRGRQKQNAIGG</sequence>
<keyword evidence="1" id="KW-0175">Coiled coil</keyword>
<evidence type="ECO:0000313" key="2">
    <source>
        <dbReference type="EMBL" id="HAE5578731.1"/>
    </source>
</evidence>
<reference evidence="2" key="2">
    <citation type="submission" date="2018-07" db="EMBL/GenBank/DDBJ databases">
        <authorList>
            <consortium name="NCBI Pathogen Detection Project"/>
        </authorList>
    </citation>
    <scope>NUCLEOTIDE SEQUENCE</scope>
    <source>
        <strain evidence="2">ID147255</strain>
    </source>
</reference>
<protein>
    <submittedName>
        <fullName evidence="2">DNA distortion polypeptide 1 domain protein</fullName>
    </submittedName>
</protein>
<dbReference type="AlphaFoldDB" id="A0A733CMN5"/>
<evidence type="ECO:0000256" key="1">
    <source>
        <dbReference type="SAM" id="Coils"/>
    </source>
</evidence>
<dbReference type="EMBL" id="DAASHT010000018">
    <property type="protein sequence ID" value="HAE5578731.1"/>
    <property type="molecule type" value="Genomic_DNA"/>
</dbReference>
<comment type="caution">
    <text evidence="2">The sequence shown here is derived from an EMBL/GenBank/DDBJ whole genome shotgun (WGS) entry which is preliminary data.</text>
</comment>
<name>A0A733CMN5_SALET</name>
<accession>A0A733CMN5</accession>